<reference evidence="1 2" key="1">
    <citation type="submission" date="2017-02" db="EMBL/GenBank/DDBJ databases">
        <title>Draft Genome Sequences of 'Candidatus Synechococcus spongiarum', Cyanobacterial Symbionts of the Mediterranean Sponge Aplysina aerophoba from two locations.</title>
        <authorList>
            <person name="Slaby B.M."/>
            <person name="Hentschel U."/>
        </authorList>
    </citation>
    <scope>NUCLEOTIDE SEQUENCE [LARGE SCALE GENOMIC DNA]</scope>
    <source>
        <strain evidence="1">LMB bulk15N</strain>
    </source>
</reference>
<sequence length="123" mass="13950">MPMDVPQPQRRELPDENLRELVKHLKDALGALPAYFQTATRIEGLDGGELFNLSAVLGSAIEVQVVETLNRIREVWDPKNHWPCHRFVRSAQTFPDVRLVAHNKDMGPPIALGIELKGWYLLS</sequence>
<evidence type="ECO:0008006" key="3">
    <source>
        <dbReference type="Google" id="ProtNLM"/>
    </source>
</evidence>
<comment type="caution">
    <text evidence="1">The sequence shown here is derived from an EMBL/GenBank/DDBJ whole genome shotgun (WGS) entry which is preliminary data.</text>
</comment>
<proteinExistence type="predicted"/>
<organism evidence="1 2">
    <name type="scientific">Candidatus Synechococcus spongiarum LMB bulk15N</name>
    <dbReference type="NCBI Taxonomy" id="1943583"/>
    <lineage>
        <taxon>Bacteria</taxon>
        <taxon>Bacillati</taxon>
        <taxon>Cyanobacteriota</taxon>
        <taxon>Cyanophyceae</taxon>
        <taxon>Synechococcales</taxon>
        <taxon>Synechococcaceae</taxon>
        <taxon>Synechococcus</taxon>
    </lineage>
</organism>
<protein>
    <recommendedName>
        <fullName evidence="3">Restriction endonuclease</fullName>
    </recommendedName>
</protein>
<feature type="non-terminal residue" evidence="1">
    <location>
        <position position="123"/>
    </location>
</feature>
<evidence type="ECO:0000313" key="2">
    <source>
        <dbReference type="Proteomes" id="UP000242590"/>
    </source>
</evidence>
<dbReference type="Proteomes" id="UP000242590">
    <property type="component" value="Unassembled WGS sequence"/>
</dbReference>
<dbReference type="EMBL" id="MWLE01000004">
    <property type="protein sequence ID" value="OOV36588.1"/>
    <property type="molecule type" value="Genomic_DNA"/>
</dbReference>
<accession>A0A1T1D760</accession>
<name>A0A1T1D760_9SYNE</name>
<evidence type="ECO:0000313" key="1">
    <source>
        <dbReference type="EMBL" id="OOV36588.1"/>
    </source>
</evidence>
<dbReference type="AlphaFoldDB" id="A0A1T1D760"/>
<gene>
    <name evidence="1" type="ORF">BV53_00205</name>
</gene>